<dbReference type="EMBL" id="AEIU01000002">
    <property type="protein sequence ID" value="EFP98632.1"/>
    <property type="molecule type" value="Genomic_DNA"/>
</dbReference>
<accession>E3BEL5</accession>
<evidence type="ECO:0000313" key="1">
    <source>
        <dbReference type="EMBL" id="EFP98632.1"/>
    </source>
</evidence>
<reference evidence="1 2" key="1">
    <citation type="journal article" date="2012" name="Int. J. Syst. Evol. Microbiol.">
        <title>Vibrio caribbeanicus sp. nov., isolated from the marine sponge Scleritoderma cyanea.</title>
        <authorList>
            <person name="Hoffmann M."/>
            <person name="Monday S.R."/>
            <person name="Allard M.W."/>
            <person name="Strain E.A."/>
            <person name="Whittaker P."/>
            <person name="Naum M."/>
            <person name="McCarthy P.J."/>
            <person name="Lopez J.V."/>
            <person name="Fischer M."/>
            <person name="Brown E.W."/>
        </authorList>
    </citation>
    <scope>NUCLEOTIDE SEQUENCE [LARGE SCALE GENOMIC DNA]</scope>
    <source>
        <strain evidence="1 2">ATCC BAA-2122</strain>
    </source>
</reference>
<dbReference type="RefSeq" id="WP_009599306.1">
    <property type="nucleotide sequence ID" value="NZ_AEIU01000002.1"/>
</dbReference>
<keyword evidence="2" id="KW-1185">Reference proteome</keyword>
<evidence type="ECO:0000313" key="2">
    <source>
        <dbReference type="Proteomes" id="UP000002943"/>
    </source>
</evidence>
<proteinExistence type="predicted"/>
<dbReference type="AlphaFoldDB" id="E3BEL5"/>
<dbReference type="OrthoDB" id="6267237at2"/>
<gene>
    <name evidence="1" type="ORF">VIBC2010_08793</name>
</gene>
<protein>
    <submittedName>
        <fullName evidence="1">Uncharacterized protein</fullName>
    </submittedName>
</protein>
<sequence>MTTRIESNQPQLFRVEGVAERREADHELKHRFLSLLRTNEDTYFSQKEKQTGIKCPAHILEQLSKSNSVVKWNNAELTRTENKLSFKLLNGPMMGLTVVASFQANGVSIEMIPKTKRQYESLIRIKPKIESRLNRFAVDISIEVQSNE</sequence>
<comment type="caution">
    <text evidence="1">The sequence shown here is derived from an EMBL/GenBank/DDBJ whole genome shotgun (WGS) entry which is preliminary data.</text>
</comment>
<dbReference type="Proteomes" id="UP000002943">
    <property type="component" value="Unassembled WGS sequence"/>
</dbReference>
<name>E3BEL5_9VIBR</name>
<dbReference type="STRING" id="796620.VIBC2010_08793"/>
<organism evidence="1 2">
    <name type="scientific">Vibrio caribbeanicus ATCC BAA-2122</name>
    <dbReference type="NCBI Taxonomy" id="796620"/>
    <lineage>
        <taxon>Bacteria</taxon>
        <taxon>Pseudomonadati</taxon>
        <taxon>Pseudomonadota</taxon>
        <taxon>Gammaproteobacteria</taxon>
        <taxon>Vibrionales</taxon>
        <taxon>Vibrionaceae</taxon>
        <taxon>Vibrio</taxon>
    </lineage>
</organism>
<dbReference type="eggNOG" id="ENOG502ZQF2">
    <property type="taxonomic scope" value="Bacteria"/>
</dbReference>